<comment type="caution">
    <text evidence="5">The sequence shown here is derived from an EMBL/GenBank/DDBJ whole genome shotgun (WGS) entry which is preliminary data.</text>
</comment>
<keyword evidence="6" id="KW-1185">Reference proteome</keyword>
<keyword evidence="3" id="KW-0732">Signal</keyword>
<dbReference type="NCBIfam" id="TIGR01730">
    <property type="entry name" value="RND_mfp"/>
    <property type="match status" value="1"/>
</dbReference>
<accession>A0ABR5VJX7</accession>
<dbReference type="SUPFAM" id="SSF111369">
    <property type="entry name" value="HlyD-like secretion proteins"/>
    <property type="match status" value="1"/>
</dbReference>
<feature type="domain" description="CusB-like barrel-sandwich hybrid" evidence="4">
    <location>
        <begin position="65"/>
        <end position="212"/>
    </location>
</feature>
<evidence type="ECO:0000256" key="3">
    <source>
        <dbReference type="SAM" id="SignalP"/>
    </source>
</evidence>
<dbReference type="Gene3D" id="2.40.30.170">
    <property type="match status" value="1"/>
</dbReference>
<comment type="similarity">
    <text evidence="1">Belongs to the membrane fusion protein (MFP) (TC 8.A.1) family.</text>
</comment>
<dbReference type="Gene3D" id="2.40.50.100">
    <property type="match status" value="1"/>
</dbReference>
<proteinExistence type="inferred from homology"/>
<gene>
    <name evidence="5" type="ORF">AY586_09015</name>
</gene>
<reference evidence="5 6" key="1">
    <citation type="submission" date="2016-02" db="EMBL/GenBank/DDBJ databases">
        <title>Genome sequence of Marichromatium gracile YL-28, a purple sulfur bacterium.</title>
        <authorList>
            <person name="Zhao C."/>
            <person name="Hong X."/>
            <person name="Chen S."/>
            <person name="Yang S."/>
        </authorList>
    </citation>
    <scope>NUCLEOTIDE SEQUENCE [LARGE SCALE GENOMIC DNA]</scope>
    <source>
        <strain evidence="5 6">YL28</strain>
    </source>
</reference>
<evidence type="ECO:0000256" key="1">
    <source>
        <dbReference type="ARBA" id="ARBA00009477"/>
    </source>
</evidence>
<feature type="signal peptide" evidence="3">
    <location>
        <begin position="1"/>
        <end position="21"/>
    </location>
</feature>
<evidence type="ECO:0000313" key="6">
    <source>
        <dbReference type="Proteomes" id="UP000075766"/>
    </source>
</evidence>
<organism evidence="5 6">
    <name type="scientific">Marichromatium gracile</name>
    <name type="common">Chromatium gracile</name>
    <dbReference type="NCBI Taxonomy" id="1048"/>
    <lineage>
        <taxon>Bacteria</taxon>
        <taxon>Pseudomonadati</taxon>
        <taxon>Pseudomonadota</taxon>
        <taxon>Gammaproteobacteria</taxon>
        <taxon>Chromatiales</taxon>
        <taxon>Chromatiaceae</taxon>
        <taxon>Marichromatium</taxon>
    </lineage>
</organism>
<dbReference type="RefSeq" id="WP_062272754.1">
    <property type="nucleotide sequence ID" value="NZ_LSYU01000030.1"/>
</dbReference>
<evidence type="ECO:0000256" key="2">
    <source>
        <dbReference type="ARBA" id="ARBA00022448"/>
    </source>
</evidence>
<feature type="chain" id="PRO_5045952608" evidence="3">
    <location>
        <begin position="22"/>
        <end position="361"/>
    </location>
</feature>
<sequence>MNRFSRHALAPLLLLPVLVQAAAPIALDAAAQAAFGIELIAPEAVEHSLGRRYPAEVRVPNPQLRVVAARQDGVLERLAVAEGDRVAAGDLLAELRSPALVDIQRQYLEALIRLELAEGELARDRQLHREGVIAERRLREREATQRELATQVEQQRQLLRLAGFAETELAELDRNHTLTSTLSVRAPISGVVLEQLVETGESVAQAAPLYRIGQLDPLWLEIHVPLDELDGIAPGTRVQLPALAREAVVTTVGRQVHALDQGVLVRAEIGDAGTVLRPGQFIEVQLARATGAGWRLPAAALVRDGDTTLVFVARDGGFAPQPVELLGASDDQVVVGGALGAGDRVAVSGVIAIKAAWQGGE</sequence>
<dbReference type="InterPro" id="IPR051909">
    <property type="entry name" value="MFP_Cation_Efflux"/>
</dbReference>
<dbReference type="Gene3D" id="2.40.420.20">
    <property type="match status" value="1"/>
</dbReference>
<dbReference type="PANTHER" id="PTHR30097:SF4">
    <property type="entry name" value="SLR6042 PROTEIN"/>
    <property type="match status" value="1"/>
</dbReference>
<evidence type="ECO:0000313" key="5">
    <source>
        <dbReference type="EMBL" id="KXX65740.1"/>
    </source>
</evidence>
<dbReference type="Pfam" id="PF25919">
    <property type="entry name" value="BSH_CusB"/>
    <property type="match status" value="1"/>
</dbReference>
<protein>
    <submittedName>
        <fullName evidence="5">Efflux transporter periplasmic adaptor subunit</fullName>
    </submittedName>
</protein>
<dbReference type="EMBL" id="LSYU01000030">
    <property type="protein sequence ID" value="KXX65740.1"/>
    <property type="molecule type" value="Genomic_DNA"/>
</dbReference>
<name>A0ABR5VJX7_MARGR</name>
<dbReference type="Gene3D" id="1.10.287.470">
    <property type="entry name" value="Helix hairpin bin"/>
    <property type="match status" value="1"/>
</dbReference>
<dbReference type="Proteomes" id="UP000075766">
    <property type="component" value="Unassembled WGS sequence"/>
</dbReference>
<evidence type="ECO:0000259" key="4">
    <source>
        <dbReference type="Pfam" id="PF25919"/>
    </source>
</evidence>
<dbReference type="InterPro" id="IPR006143">
    <property type="entry name" value="RND_pump_MFP"/>
</dbReference>
<dbReference type="InterPro" id="IPR058790">
    <property type="entry name" value="BSH_CusB"/>
</dbReference>
<dbReference type="PANTHER" id="PTHR30097">
    <property type="entry name" value="CATION EFFLUX SYSTEM PROTEIN CUSB"/>
    <property type="match status" value="1"/>
</dbReference>
<keyword evidence="2" id="KW-0813">Transport</keyword>